<dbReference type="Gene3D" id="2.160.20.10">
    <property type="entry name" value="Single-stranded right-handed beta-helix, Pectin lyase-like"/>
    <property type="match status" value="1"/>
</dbReference>
<dbReference type="InterPro" id="IPR035513">
    <property type="entry name" value="Invertase/methylesterase_inhib"/>
</dbReference>
<dbReference type="SUPFAM" id="SSF51126">
    <property type="entry name" value="Pectin lyase-like"/>
    <property type="match status" value="1"/>
</dbReference>
<evidence type="ECO:0000256" key="3">
    <source>
        <dbReference type="ARBA" id="ARBA00007786"/>
    </source>
</evidence>
<dbReference type="EMBL" id="OZ020109">
    <property type="protein sequence ID" value="CAK9262255.1"/>
    <property type="molecule type" value="Genomic_DNA"/>
</dbReference>
<evidence type="ECO:0000256" key="6">
    <source>
        <dbReference type="PROSITE-ProRule" id="PRU10040"/>
    </source>
</evidence>
<evidence type="ECO:0000256" key="4">
    <source>
        <dbReference type="ARBA" id="ARBA00022801"/>
    </source>
</evidence>
<evidence type="ECO:0000256" key="5">
    <source>
        <dbReference type="ARBA" id="ARBA00023085"/>
    </source>
</evidence>
<accession>A0ABP0W9N3</accession>
<evidence type="ECO:0000313" key="10">
    <source>
        <dbReference type="Proteomes" id="UP001497444"/>
    </source>
</evidence>
<reference evidence="9" key="1">
    <citation type="submission" date="2024-02" db="EMBL/GenBank/DDBJ databases">
        <authorList>
            <consortium name="ELIXIR-Norway"/>
            <consortium name="Elixir Norway"/>
        </authorList>
    </citation>
    <scope>NUCLEOTIDE SEQUENCE</scope>
</reference>
<dbReference type="EC" id="3.1.1.11" evidence="7"/>
<gene>
    <name evidence="9" type="ORF">CSSPJE1EN1_LOCUS7733</name>
</gene>
<dbReference type="SMART" id="SM00856">
    <property type="entry name" value="PMEI"/>
    <property type="match status" value="1"/>
</dbReference>
<proteinExistence type="inferred from homology"/>
<keyword evidence="5 7" id="KW-0063">Aspartyl esterase</keyword>
<feature type="active site" evidence="6">
    <location>
        <position position="420"/>
    </location>
</feature>
<evidence type="ECO:0000256" key="7">
    <source>
        <dbReference type="RuleBase" id="RU000589"/>
    </source>
</evidence>
<sequence>MVTLKKKSILIPFTIYFPASTAAAHFDSSQRTASIQEACRTAHYPEQCVVTLLSSHDSAAVTSAGGYGATGSKYFSFAGAAMDSAIGGVSNFYSFTTRLSPEYGYEQWAQKSCLELLSSSQEEMYTSLSLLFNVNPANDNQGSVMTDILTSVSAALTYHTSCLDAWDYSPGSLRDSLLEQGNPVGVLLANAVSLVASLVGQERASVGLNANTGNRRRNLLNEFFPGRSAEKLRDGSSPGCELTDDDGFPEWLRPGDRRILQATSNLTIVDATVAQDGTGQYTSIQQAVNAAPQLNPQRWVIQLGAGTYYENVVIPKNSTNLMFVGAGMGVTIITGSLSVIANNITTFLTATVAVNGHGFVARDLTIQNTAGADNHQAVALRVSNDQAAFYMCSIEGYQDTLYSHTHRQFYKNVTIYGTVDFVFGNAAAVFQNCNLYIRLPLSVQENTVTAQGRTIPQQNTGFSFQFCTIDAAPDLQAALNSQSSIQSYLGRPWKLYSRTVFLESYITQVIDPAGWLPWNGTFAFGTLFFGEYQNSGPGAVTTQRVYWSTQITDPNVAQQYTVTNLIEVAEWLPEIDLTYQPSL</sequence>
<protein>
    <recommendedName>
        <fullName evidence="7">Pectinesterase</fullName>
        <ecNumber evidence="7">3.1.1.11</ecNumber>
    </recommendedName>
</protein>
<organism evidence="9 10">
    <name type="scientific">Sphagnum jensenii</name>
    <dbReference type="NCBI Taxonomy" id="128206"/>
    <lineage>
        <taxon>Eukaryota</taxon>
        <taxon>Viridiplantae</taxon>
        <taxon>Streptophyta</taxon>
        <taxon>Embryophyta</taxon>
        <taxon>Bryophyta</taxon>
        <taxon>Sphagnophytina</taxon>
        <taxon>Sphagnopsida</taxon>
        <taxon>Sphagnales</taxon>
        <taxon>Sphagnaceae</taxon>
        <taxon>Sphagnum</taxon>
    </lineage>
</organism>
<evidence type="ECO:0000256" key="1">
    <source>
        <dbReference type="ARBA" id="ARBA00005184"/>
    </source>
</evidence>
<comment type="similarity">
    <text evidence="3">In the C-terminal section; belongs to the pectinesterase family.</text>
</comment>
<dbReference type="Pfam" id="PF01095">
    <property type="entry name" value="Pectinesterase"/>
    <property type="match status" value="1"/>
</dbReference>
<evidence type="ECO:0000313" key="9">
    <source>
        <dbReference type="EMBL" id="CAK9262255.1"/>
    </source>
</evidence>
<dbReference type="InterPro" id="IPR000070">
    <property type="entry name" value="Pectinesterase_cat"/>
</dbReference>
<evidence type="ECO:0000256" key="2">
    <source>
        <dbReference type="ARBA" id="ARBA00006027"/>
    </source>
</evidence>
<comment type="similarity">
    <text evidence="2">In the N-terminal section; belongs to the PMEI family.</text>
</comment>
<dbReference type="PANTHER" id="PTHR31707">
    <property type="entry name" value="PECTINESTERASE"/>
    <property type="match status" value="1"/>
</dbReference>
<keyword evidence="4 7" id="KW-0378">Hydrolase</keyword>
<dbReference type="Pfam" id="PF04043">
    <property type="entry name" value="PMEI"/>
    <property type="match status" value="1"/>
</dbReference>
<dbReference type="InterPro" id="IPR011050">
    <property type="entry name" value="Pectin_lyase_fold/virulence"/>
</dbReference>
<dbReference type="CDD" id="cd15798">
    <property type="entry name" value="PMEI-like_3"/>
    <property type="match status" value="1"/>
</dbReference>
<dbReference type="InterPro" id="IPR012334">
    <property type="entry name" value="Pectin_lyas_fold"/>
</dbReference>
<dbReference type="Proteomes" id="UP001497444">
    <property type="component" value="Chromosome 14"/>
</dbReference>
<name>A0ABP0W9N3_9BRYO</name>
<dbReference type="PROSITE" id="PS00503">
    <property type="entry name" value="PECTINESTERASE_2"/>
    <property type="match status" value="1"/>
</dbReference>
<keyword evidence="10" id="KW-1185">Reference proteome</keyword>
<dbReference type="InterPro" id="IPR006501">
    <property type="entry name" value="Pectinesterase_inhib_dom"/>
</dbReference>
<dbReference type="SUPFAM" id="SSF101148">
    <property type="entry name" value="Plant invertase/pectin methylesterase inhibitor"/>
    <property type="match status" value="1"/>
</dbReference>
<comment type="pathway">
    <text evidence="1 7">Glycan metabolism; pectin degradation; 2-dehydro-3-deoxy-D-gluconate from pectin: step 1/5.</text>
</comment>
<feature type="domain" description="Pectinesterase inhibitor" evidence="8">
    <location>
        <begin position="30"/>
        <end position="205"/>
    </location>
</feature>
<dbReference type="Gene3D" id="1.20.140.40">
    <property type="entry name" value="Invertase/pectin methylesterase inhibitor family protein"/>
    <property type="match status" value="1"/>
</dbReference>
<comment type="catalytic activity">
    <reaction evidence="7">
        <text>[(1-&gt;4)-alpha-D-galacturonosyl methyl ester](n) + n H2O = [(1-&gt;4)-alpha-D-galacturonosyl](n) + n methanol + n H(+)</text>
        <dbReference type="Rhea" id="RHEA:22380"/>
        <dbReference type="Rhea" id="RHEA-COMP:14570"/>
        <dbReference type="Rhea" id="RHEA-COMP:14573"/>
        <dbReference type="ChEBI" id="CHEBI:15377"/>
        <dbReference type="ChEBI" id="CHEBI:15378"/>
        <dbReference type="ChEBI" id="CHEBI:17790"/>
        <dbReference type="ChEBI" id="CHEBI:140522"/>
        <dbReference type="ChEBI" id="CHEBI:140523"/>
        <dbReference type="EC" id="3.1.1.11"/>
    </reaction>
</comment>
<evidence type="ECO:0000259" key="8">
    <source>
        <dbReference type="SMART" id="SM00856"/>
    </source>
</evidence>
<dbReference type="InterPro" id="IPR033131">
    <property type="entry name" value="Pectinesterase_Asp_AS"/>
</dbReference>